<keyword evidence="9" id="KW-0472">Membrane</keyword>
<dbReference type="GO" id="GO:0005886">
    <property type="term" value="C:plasma membrane"/>
    <property type="evidence" value="ECO:0007669"/>
    <property type="project" value="UniProtKB-SubCell"/>
</dbReference>
<feature type="domain" description="Cadherin" evidence="12">
    <location>
        <begin position="313"/>
        <end position="349"/>
    </location>
</feature>
<evidence type="ECO:0000256" key="1">
    <source>
        <dbReference type="ARBA" id="ARBA00004251"/>
    </source>
</evidence>
<dbReference type="FunFam" id="2.60.40.60:FF:000129">
    <property type="entry name" value="protocadherin alpha-C2 isoform X1"/>
    <property type="match status" value="1"/>
</dbReference>
<name>A0A7K7BJ81_9AVES</name>
<dbReference type="PANTHER" id="PTHR24028:SF73">
    <property type="entry name" value="PROTOCADHERIN GAMMA-B3-RELATED"/>
    <property type="match status" value="1"/>
</dbReference>
<feature type="domain" description="Cadherin" evidence="12">
    <location>
        <begin position="1"/>
        <end position="101"/>
    </location>
</feature>
<keyword evidence="6 11" id="KW-0106">Calcium</keyword>
<dbReference type="CDD" id="cd11304">
    <property type="entry name" value="Cadherin_repeat"/>
    <property type="match status" value="4"/>
</dbReference>
<dbReference type="SUPFAM" id="SSF49313">
    <property type="entry name" value="Cadherin-like"/>
    <property type="match status" value="4"/>
</dbReference>
<accession>A0A7K7BJ81</accession>
<evidence type="ECO:0000313" key="13">
    <source>
        <dbReference type="EMBL" id="NWY08399.1"/>
    </source>
</evidence>
<keyword evidence="8" id="KW-1133">Transmembrane helix</keyword>
<dbReference type="InterPro" id="IPR050174">
    <property type="entry name" value="Protocadherin/Cadherin-CA"/>
</dbReference>
<dbReference type="InterPro" id="IPR002126">
    <property type="entry name" value="Cadherin-like_dom"/>
</dbReference>
<protein>
    <submittedName>
        <fullName evidence="13">PCDGE protein</fullName>
    </submittedName>
</protein>
<evidence type="ECO:0000256" key="6">
    <source>
        <dbReference type="ARBA" id="ARBA00022837"/>
    </source>
</evidence>
<keyword evidence="2" id="KW-1003">Cell membrane</keyword>
<evidence type="ECO:0000256" key="7">
    <source>
        <dbReference type="ARBA" id="ARBA00022889"/>
    </source>
</evidence>
<organism evidence="13 14">
    <name type="scientific">Nothoprocta ornata</name>
    <dbReference type="NCBI Taxonomy" id="83376"/>
    <lineage>
        <taxon>Eukaryota</taxon>
        <taxon>Metazoa</taxon>
        <taxon>Chordata</taxon>
        <taxon>Craniata</taxon>
        <taxon>Vertebrata</taxon>
        <taxon>Euteleostomi</taxon>
        <taxon>Archelosauria</taxon>
        <taxon>Archosauria</taxon>
        <taxon>Dinosauria</taxon>
        <taxon>Saurischia</taxon>
        <taxon>Theropoda</taxon>
        <taxon>Coelurosauria</taxon>
        <taxon>Aves</taxon>
        <taxon>Palaeognathae</taxon>
        <taxon>Tinamiformes</taxon>
        <taxon>Tinamidae</taxon>
        <taxon>Nothoprocta</taxon>
    </lineage>
</organism>
<dbReference type="Gene3D" id="2.60.40.60">
    <property type="entry name" value="Cadherins"/>
    <property type="match status" value="4"/>
</dbReference>
<dbReference type="PANTHER" id="PTHR24028">
    <property type="entry name" value="CADHERIN-87A"/>
    <property type="match status" value="1"/>
</dbReference>
<dbReference type="AlphaFoldDB" id="A0A7K7BJ81"/>
<keyword evidence="5" id="KW-0677">Repeat</keyword>
<dbReference type="GO" id="GO:0007156">
    <property type="term" value="P:homophilic cell adhesion via plasma membrane adhesion molecules"/>
    <property type="evidence" value="ECO:0007669"/>
    <property type="project" value="InterPro"/>
</dbReference>
<evidence type="ECO:0000313" key="14">
    <source>
        <dbReference type="Proteomes" id="UP000531938"/>
    </source>
</evidence>
<gene>
    <name evidence="13" type="primary">Pcdhgb2</name>
    <name evidence="13" type="ORF">NOTORN_R12936</name>
</gene>
<evidence type="ECO:0000256" key="2">
    <source>
        <dbReference type="ARBA" id="ARBA00022475"/>
    </source>
</evidence>
<dbReference type="FunFam" id="2.60.40.60:FF:000002">
    <property type="entry name" value="Protocadherin alpha 2"/>
    <property type="match status" value="1"/>
</dbReference>
<comment type="subcellular location">
    <subcellularLocation>
        <location evidence="1">Cell membrane</location>
        <topology evidence="1">Single-pass type I membrane protein</topology>
    </subcellularLocation>
</comment>
<feature type="non-terminal residue" evidence="13">
    <location>
        <position position="350"/>
    </location>
</feature>
<evidence type="ECO:0000256" key="9">
    <source>
        <dbReference type="ARBA" id="ARBA00023136"/>
    </source>
</evidence>
<dbReference type="PROSITE" id="PS00232">
    <property type="entry name" value="CADHERIN_1"/>
    <property type="match status" value="2"/>
</dbReference>
<dbReference type="FunFam" id="2.60.40.60:FF:000007">
    <property type="entry name" value="Protocadherin alpha 2"/>
    <property type="match status" value="1"/>
</dbReference>
<evidence type="ECO:0000256" key="8">
    <source>
        <dbReference type="ARBA" id="ARBA00022989"/>
    </source>
</evidence>
<keyword evidence="14" id="KW-1185">Reference proteome</keyword>
<dbReference type="GO" id="GO:0005509">
    <property type="term" value="F:calcium ion binding"/>
    <property type="evidence" value="ECO:0007669"/>
    <property type="project" value="UniProtKB-UniRule"/>
</dbReference>
<evidence type="ECO:0000259" key="12">
    <source>
        <dbReference type="PROSITE" id="PS50268"/>
    </source>
</evidence>
<dbReference type="InterPro" id="IPR015919">
    <property type="entry name" value="Cadherin-like_sf"/>
</dbReference>
<keyword evidence="7" id="KW-0130">Cell adhesion</keyword>
<reference evidence="13 14" key="1">
    <citation type="submission" date="2019-09" db="EMBL/GenBank/DDBJ databases">
        <title>Bird 10,000 Genomes (B10K) Project - Family phase.</title>
        <authorList>
            <person name="Zhang G."/>
        </authorList>
    </citation>
    <scope>NUCLEOTIDE SEQUENCE [LARGE SCALE GENOMIC DNA]</scope>
    <source>
        <strain evidence="13">B10K-MSB-03</strain>
    </source>
</reference>
<feature type="domain" description="Cadherin" evidence="12">
    <location>
        <begin position="102"/>
        <end position="206"/>
    </location>
</feature>
<evidence type="ECO:0000256" key="4">
    <source>
        <dbReference type="ARBA" id="ARBA00022729"/>
    </source>
</evidence>
<evidence type="ECO:0000256" key="3">
    <source>
        <dbReference type="ARBA" id="ARBA00022692"/>
    </source>
</evidence>
<keyword evidence="3" id="KW-0812">Transmembrane</keyword>
<evidence type="ECO:0000256" key="11">
    <source>
        <dbReference type="PROSITE-ProRule" id="PRU00043"/>
    </source>
</evidence>
<dbReference type="PRINTS" id="PR00205">
    <property type="entry name" value="CADHERIN"/>
</dbReference>
<feature type="domain" description="Cadherin" evidence="12">
    <location>
        <begin position="207"/>
        <end position="312"/>
    </location>
</feature>
<evidence type="ECO:0000256" key="10">
    <source>
        <dbReference type="ARBA" id="ARBA00023180"/>
    </source>
</evidence>
<dbReference type="Pfam" id="PF00028">
    <property type="entry name" value="Cadherin"/>
    <property type="match status" value="3"/>
</dbReference>
<keyword evidence="10" id="KW-0325">Glycoprotein</keyword>
<dbReference type="SMART" id="SM00112">
    <property type="entry name" value="CA"/>
    <property type="match status" value="3"/>
</dbReference>
<sequence length="350" mass="37929">INELTSPGARFHLGNAIDPDVGQNSLQGYDLEDNAYFVVEVKENQDGKKFAELVLRRALDRESEQRLQLVLTAVDGGEPRRTGTAQVWINVTDANDNAPVFAQDRYQASLFEDAPPGASVLQVSASDSDDGTNAYITYSFDKVTAKVLRQFGLHAETGMITLKEALDFEDTRSYTLLVEARDGGGLVGHCKVEVEVLDVNDNAPEITTLSMSSSVPEDSPPGTVVALIKVRDRDSGENGKVWCELEGESPLSIVASSGSSYKVLVLEKALDREEAAFHELVLTAVDGGHPARTGTARIRVVVLDANDNAPVFNQAVYTVRLREDVRVGSRLLTVNATDADDGMNGEVNYL</sequence>
<dbReference type="EMBL" id="VZSH01000960">
    <property type="protein sequence ID" value="NWY08399.1"/>
    <property type="molecule type" value="Genomic_DNA"/>
</dbReference>
<dbReference type="PROSITE" id="PS50268">
    <property type="entry name" value="CADHERIN_2"/>
    <property type="match status" value="4"/>
</dbReference>
<comment type="caution">
    <text evidence="13">The sequence shown here is derived from an EMBL/GenBank/DDBJ whole genome shotgun (WGS) entry which is preliminary data.</text>
</comment>
<feature type="non-terminal residue" evidence="13">
    <location>
        <position position="1"/>
    </location>
</feature>
<keyword evidence="4" id="KW-0732">Signal</keyword>
<proteinExistence type="predicted"/>
<dbReference type="InterPro" id="IPR020894">
    <property type="entry name" value="Cadherin_CS"/>
</dbReference>
<evidence type="ECO:0000256" key="5">
    <source>
        <dbReference type="ARBA" id="ARBA00022737"/>
    </source>
</evidence>
<dbReference type="Proteomes" id="UP000531938">
    <property type="component" value="Unassembled WGS sequence"/>
</dbReference>